<proteinExistence type="predicted"/>
<evidence type="ECO:0008006" key="4">
    <source>
        <dbReference type="Google" id="ProtNLM"/>
    </source>
</evidence>
<reference evidence="2" key="1">
    <citation type="journal article" date="2014" name="Int. J. Syst. Evol. Microbiol.">
        <title>Complete genome of a new Firmicutes species belonging to the dominant human colonic microbiota ('Ruminococcus bicirculans') reveals two chromosomes and a selective capacity to utilize plant glucans.</title>
        <authorList>
            <consortium name="NISC Comparative Sequencing Program"/>
            <person name="Wegmann U."/>
            <person name="Louis P."/>
            <person name="Goesmann A."/>
            <person name="Henrissat B."/>
            <person name="Duncan S.H."/>
            <person name="Flint H.J."/>
        </authorList>
    </citation>
    <scope>NUCLEOTIDE SEQUENCE</scope>
    <source>
        <strain evidence="2">NBRC 108216</strain>
    </source>
</reference>
<dbReference type="Proteomes" id="UP001161390">
    <property type="component" value="Unassembled WGS sequence"/>
</dbReference>
<reference evidence="2" key="2">
    <citation type="submission" date="2023-01" db="EMBL/GenBank/DDBJ databases">
        <title>Draft genome sequence of Algimonas porphyrae strain NBRC 108216.</title>
        <authorList>
            <person name="Sun Q."/>
            <person name="Mori K."/>
        </authorList>
    </citation>
    <scope>NUCLEOTIDE SEQUENCE</scope>
    <source>
        <strain evidence="2">NBRC 108216</strain>
    </source>
</reference>
<dbReference type="RefSeq" id="WP_284369728.1">
    <property type="nucleotide sequence ID" value="NZ_BSNJ01000001.1"/>
</dbReference>
<feature type="transmembrane region" description="Helical" evidence="1">
    <location>
        <begin position="89"/>
        <end position="113"/>
    </location>
</feature>
<protein>
    <recommendedName>
        <fullName evidence="4">DUF2975 domain-containing protein</fullName>
    </recommendedName>
</protein>
<keyword evidence="1" id="KW-1133">Transmembrane helix</keyword>
<keyword evidence="3" id="KW-1185">Reference proteome</keyword>
<accession>A0ABQ5UWV2</accession>
<keyword evidence="1" id="KW-0812">Transmembrane</keyword>
<sequence>MKRKTPALKIMALKTLALTGASTVSFIALGLYFSTIAFGAVYLWKNSHGDGLYSLISAIIAVTAIAALVTVIITGVLQIREPQPRLTRLTAFMTLGWAVLTFTLYAALVLGIGVMTDVSLPYTSQIAMDSLQVMAGMLLTISIALILPALRNGLRFRQRAVAAS</sequence>
<feature type="transmembrane region" description="Helical" evidence="1">
    <location>
        <begin position="55"/>
        <end position="77"/>
    </location>
</feature>
<dbReference type="EMBL" id="BSNJ01000001">
    <property type="protein sequence ID" value="GLQ19785.1"/>
    <property type="molecule type" value="Genomic_DNA"/>
</dbReference>
<evidence type="ECO:0000313" key="3">
    <source>
        <dbReference type="Proteomes" id="UP001161390"/>
    </source>
</evidence>
<organism evidence="2 3">
    <name type="scientific">Algimonas porphyrae</name>
    <dbReference type="NCBI Taxonomy" id="1128113"/>
    <lineage>
        <taxon>Bacteria</taxon>
        <taxon>Pseudomonadati</taxon>
        <taxon>Pseudomonadota</taxon>
        <taxon>Alphaproteobacteria</taxon>
        <taxon>Maricaulales</taxon>
        <taxon>Robiginitomaculaceae</taxon>
        <taxon>Algimonas</taxon>
    </lineage>
</organism>
<comment type="caution">
    <text evidence="2">The sequence shown here is derived from an EMBL/GenBank/DDBJ whole genome shotgun (WGS) entry which is preliminary data.</text>
</comment>
<evidence type="ECO:0000313" key="2">
    <source>
        <dbReference type="EMBL" id="GLQ19785.1"/>
    </source>
</evidence>
<name>A0ABQ5UWV2_9PROT</name>
<gene>
    <name evidence="2" type="ORF">GCM10007854_07400</name>
</gene>
<keyword evidence="1" id="KW-0472">Membrane</keyword>
<feature type="transmembrane region" description="Helical" evidence="1">
    <location>
        <begin position="133"/>
        <end position="150"/>
    </location>
</feature>
<evidence type="ECO:0000256" key="1">
    <source>
        <dbReference type="SAM" id="Phobius"/>
    </source>
</evidence>